<keyword evidence="2" id="KW-1185">Reference proteome</keyword>
<protein>
    <submittedName>
        <fullName evidence="1">Uncharacterized protein</fullName>
    </submittedName>
</protein>
<gene>
    <name evidence="1" type="ORF">FW778_16970</name>
</gene>
<reference evidence="1 2" key="1">
    <citation type="submission" date="2019-09" db="EMBL/GenBank/DDBJ databases">
        <title>Draft genome sequence of Ginsengibacter sp. BR5-29.</title>
        <authorList>
            <person name="Im W.-T."/>
        </authorList>
    </citation>
    <scope>NUCLEOTIDE SEQUENCE [LARGE SCALE GENOMIC DNA]</scope>
    <source>
        <strain evidence="1 2">BR5-29</strain>
    </source>
</reference>
<organism evidence="1 2">
    <name type="scientific">Ginsengibacter hankyongi</name>
    <dbReference type="NCBI Taxonomy" id="2607284"/>
    <lineage>
        <taxon>Bacteria</taxon>
        <taxon>Pseudomonadati</taxon>
        <taxon>Bacteroidota</taxon>
        <taxon>Chitinophagia</taxon>
        <taxon>Chitinophagales</taxon>
        <taxon>Chitinophagaceae</taxon>
        <taxon>Ginsengibacter</taxon>
    </lineage>
</organism>
<dbReference type="EMBL" id="VYQF01000006">
    <property type="protein sequence ID" value="KAA9037123.1"/>
    <property type="molecule type" value="Genomic_DNA"/>
</dbReference>
<comment type="caution">
    <text evidence="1">The sequence shown here is derived from an EMBL/GenBank/DDBJ whole genome shotgun (WGS) entry which is preliminary data.</text>
</comment>
<dbReference type="AlphaFoldDB" id="A0A5J5IEB0"/>
<name>A0A5J5IEB0_9BACT</name>
<evidence type="ECO:0000313" key="2">
    <source>
        <dbReference type="Proteomes" id="UP000326903"/>
    </source>
</evidence>
<accession>A0A5J5IEB0</accession>
<dbReference type="RefSeq" id="WP_150416021.1">
    <property type="nucleotide sequence ID" value="NZ_VYQF01000006.1"/>
</dbReference>
<evidence type="ECO:0000313" key="1">
    <source>
        <dbReference type="EMBL" id="KAA9037123.1"/>
    </source>
</evidence>
<proteinExistence type="predicted"/>
<sequence length="175" mass="20470">MKQKIFEPGYKPFKEPVTIKCVVNGKKMLAEILGETKNPVQYGLMITFSNGVSFEAITSEDDGGWVVSEERYGPYLLAMQNELKSFLAVMHEDWYKFEITHGERNMLVWVAYREGDDYPYSIHFDGDYQFNLKEGKPNWESISVRMIDPAPIDREIVHKVVHECKKEFICNRKFK</sequence>
<dbReference type="Proteomes" id="UP000326903">
    <property type="component" value="Unassembled WGS sequence"/>
</dbReference>